<reference evidence="1" key="1">
    <citation type="journal article" date="2020" name="New Phytol.">
        <title>Comparative genomics reveals dynamic genome evolution in host specialist ectomycorrhizal fungi.</title>
        <authorList>
            <person name="Lofgren L.A."/>
            <person name="Nguyen N.H."/>
            <person name="Vilgalys R."/>
            <person name="Ruytinx J."/>
            <person name="Liao H.L."/>
            <person name="Branco S."/>
            <person name="Kuo A."/>
            <person name="LaButti K."/>
            <person name="Lipzen A."/>
            <person name="Andreopoulos W."/>
            <person name="Pangilinan J."/>
            <person name="Riley R."/>
            <person name="Hundley H."/>
            <person name="Na H."/>
            <person name="Barry K."/>
            <person name="Grigoriev I.V."/>
            <person name="Stajich J.E."/>
            <person name="Kennedy P.G."/>
        </authorList>
    </citation>
    <scope>NUCLEOTIDE SEQUENCE</scope>
    <source>
        <strain evidence="1">FC423</strain>
    </source>
</reference>
<evidence type="ECO:0000313" key="1">
    <source>
        <dbReference type="EMBL" id="KAG2085836.1"/>
    </source>
</evidence>
<dbReference type="GeneID" id="64704975"/>
<name>A0A9P7JLC2_9AGAM</name>
<dbReference type="EMBL" id="JABBWM010000158">
    <property type="protein sequence ID" value="KAG2085836.1"/>
    <property type="molecule type" value="Genomic_DNA"/>
</dbReference>
<proteinExistence type="predicted"/>
<dbReference type="RefSeq" id="XP_041284770.1">
    <property type="nucleotide sequence ID" value="XM_041442716.1"/>
</dbReference>
<gene>
    <name evidence="1" type="ORF">F5147DRAFT_781869</name>
</gene>
<sequence length="540" mass="59979">MPSAMILSSIRNVRVASAGTELIGHFLSSPTVSHHLRLCDYIERSHNTLQQKTTDSQLQLLPELGDIDSGETFGLVLSDHCSDIGVRKSTFAFLASWNVIINEWQIDPALLMLPAETSRPMKPPAPKEKGSLPSTEVPSMAPGYWTTRLRNFPSVQDLNGASTRKLPPEFSQDRLDCQVIPGATTEDCPSAGISNTITPSAWSHQRSPVIPGATAEDCPSAGISNAITPSAGVTSDRPVIPGGYCKGMCNHTRPTLHAKNFLPNSSQDCPVLGSTGINNLMAIVAGQTRSQCLFSISMGIDPRSLTFQNSDEFYLFMEMQAEFKWLSYQMTSKRWVLATEEYNRHLIKKKGQSVSPEEPTSPPTNDYTCDMQKQRVILALSLFRVPLVKGEPGRKARKAQTCSRCQTIMYPGPENLPLNHKKGYCADGVKQSSKAAGEELPPWPQPRGIFSEGRTFHPHVFLSMVQHVYEHVFMQGPGEMDLLETEAFSKLLISRTEVHESDNMVLFRLFKGFVTDPTTPRNRIVSRNGEEWLRINYLQQ</sequence>
<dbReference type="OrthoDB" id="2651057at2759"/>
<dbReference type="Proteomes" id="UP000823399">
    <property type="component" value="Unassembled WGS sequence"/>
</dbReference>
<protein>
    <submittedName>
        <fullName evidence="1">Uncharacterized protein</fullName>
    </submittedName>
</protein>
<dbReference type="AlphaFoldDB" id="A0A9P7JLC2"/>
<organism evidence="1 2">
    <name type="scientific">Suillus discolor</name>
    <dbReference type="NCBI Taxonomy" id="1912936"/>
    <lineage>
        <taxon>Eukaryota</taxon>
        <taxon>Fungi</taxon>
        <taxon>Dikarya</taxon>
        <taxon>Basidiomycota</taxon>
        <taxon>Agaricomycotina</taxon>
        <taxon>Agaricomycetes</taxon>
        <taxon>Agaricomycetidae</taxon>
        <taxon>Boletales</taxon>
        <taxon>Suillineae</taxon>
        <taxon>Suillaceae</taxon>
        <taxon>Suillus</taxon>
    </lineage>
</organism>
<comment type="caution">
    <text evidence="1">The sequence shown here is derived from an EMBL/GenBank/DDBJ whole genome shotgun (WGS) entry which is preliminary data.</text>
</comment>
<evidence type="ECO:0000313" key="2">
    <source>
        <dbReference type="Proteomes" id="UP000823399"/>
    </source>
</evidence>
<accession>A0A9P7JLC2</accession>
<keyword evidence="2" id="KW-1185">Reference proteome</keyword>